<organism evidence="1 2">
    <name type="scientific">Natrinema limicola JCM 13563</name>
    <dbReference type="NCBI Taxonomy" id="1230457"/>
    <lineage>
        <taxon>Archaea</taxon>
        <taxon>Methanobacteriati</taxon>
        <taxon>Methanobacteriota</taxon>
        <taxon>Stenosarchaea group</taxon>
        <taxon>Halobacteria</taxon>
        <taxon>Halobacteriales</taxon>
        <taxon>Natrialbaceae</taxon>
        <taxon>Natrinema</taxon>
    </lineage>
</organism>
<gene>
    <name evidence="1" type="ORF">C476_16560</name>
</gene>
<sequence>MLELERTGHAFSADGIAALEEIRSNYADRVADDTTHQTDVTLEIGLTPRTVTIKWIFLRIVRR</sequence>
<dbReference type="EMBL" id="AOIT01000069">
    <property type="protein sequence ID" value="ELZ16962.1"/>
    <property type="molecule type" value="Genomic_DNA"/>
</dbReference>
<dbReference type="RefSeq" id="WP_008014919.1">
    <property type="nucleotide sequence ID" value="NZ_AOIT01000069.1"/>
</dbReference>
<comment type="caution">
    <text evidence="1">The sequence shown here is derived from an EMBL/GenBank/DDBJ whole genome shotgun (WGS) entry which is preliminary data.</text>
</comment>
<reference evidence="1 2" key="1">
    <citation type="journal article" date="2014" name="PLoS Genet.">
        <title>Phylogenetically driven sequencing of extremely halophilic archaea reveals strategies for static and dynamic osmo-response.</title>
        <authorList>
            <person name="Becker E.A."/>
            <person name="Seitzer P.M."/>
            <person name="Tritt A."/>
            <person name="Larsen D."/>
            <person name="Krusor M."/>
            <person name="Yao A.I."/>
            <person name="Wu D."/>
            <person name="Madern D."/>
            <person name="Eisen J.A."/>
            <person name="Darling A.E."/>
            <person name="Facciotti M.T."/>
        </authorList>
    </citation>
    <scope>NUCLEOTIDE SEQUENCE [LARGE SCALE GENOMIC DNA]</scope>
    <source>
        <strain evidence="1 2">JCM 13563</strain>
    </source>
</reference>
<protein>
    <submittedName>
        <fullName evidence="1">Uncharacterized protein</fullName>
    </submittedName>
</protein>
<evidence type="ECO:0000313" key="2">
    <source>
        <dbReference type="Proteomes" id="UP000011615"/>
    </source>
</evidence>
<name>M0C3R3_9EURY</name>
<dbReference type="AlphaFoldDB" id="M0C3R3"/>
<proteinExistence type="predicted"/>
<evidence type="ECO:0000313" key="1">
    <source>
        <dbReference type="EMBL" id="ELZ16962.1"/>
    </source>
</evidence>
<accession>M0C3R3</accession>
<dbReference type="eggNOG" id="arCOG03429">
    <property type="taxonomic scope" value="Archaea"/>
</dbReference>
<dbReference type="Proteomes" id="UP000011615">
    <property type="component" value="Unassembled WGS sequence"/>
</dbReference>
<keyword evidence="2" id="KW-1185">Reference proteome</keyword>